<dbReference type="PROSITE" id="PS51470">
    <property type="entry name" value="FG_GAP"/>
    <property type="match status" value="4"/>
</dbReference>
<protein>
    <recommendedName>
        <fullName evidence="7">FG-GAP repeat-containing protein</fullName>
    </recommendedName>
</protein>
<dbReference type="PANTHER" id="PTHR23221:SF7">
    <property type="entry name" value="PHOSPHATIDYLINOSITOL-GLYCAN-SPECIFIC PHOSPHOLIPASE D"/>
    <property type="match status" value="1"/>
</dbReference>
<dbReference type="InterPro" id="IPR000413">
    <property type="entry name" value="Integrin_alpha"/>
</dbReference>
<accession>A0A2P7NR03</accession>
<evidence type="ECO:0000256" key="2">
    <source>
        <dbReference type="ARBA" id="ARBA00022737"/>
    </source>
</evidence>
<organism evidence="5 6">
    <name type="scientific">Nitrosomonas supralitoralis</name>
    <dbReference type="NCBI Taxonomy" id="2116706"/>
    <lineage>
        <taxon>Bacteria</taxon>
        <taxon>Pseudomonadati</taxon>
        <taxon>Pseudomonadota</taxon>
        <taxon>Betaproteobacteria</taxon>
        <taxon>Nitrosomonadales</taxon>
        <taxon>Nitrosomonadaceae</taxon>
        <taxon>Nitrosomonas</taxon>
    </lineage>
</organism>
<dbReference type="Pfam" id="PF01839">
    <property type="entry name" value="FG-GAP"/>
    <property type="match status" value="7"/>
</dbReference>
<dbReference type="EMBL" id="PXXU01000113">
    <property type="protein sequence ID" value="PSJ15880.1"/>
    <property type="molecule type" value="Genomic_DNA"/>
</dbReference>
<dbReference type="InterPro" id="IPR028994">
    <property type="entry name" value="Integrin_alpha_N"/>
</dbReference>
<dbReference type="GO" id="GO:0016787">
    <property type="term" value="F:hydrolase activity"/>
    <property type="evidence" value="ECO:0007669"/>
    <property type="project" value="UniProtKB-KW"/>
</dbReference>
<dbReference type="Proteomes" id="UP000241912">
    <property type="component" value="Unassembled WGS sequence"/>
</dbReference>
<evidence type="ECO:0000256" key="4">
    <source>
        <dbReference type="ARBA" id="ARBA00023180"/>
    </source>
</evidence>
<dbReference type="Gene3D" id="2.130.10.130">
    <property type="entry name" value="Integrin alpha, N-terminal"/>
    <property type="match status" value="4"/>
</dbReference>
<dbReference type="SUPFAM" id="SSF69318">
    <property type="entry name" value="Integrin alpha N-terminal domain"/>
    <property type="match status" value="1"/>
</dbReference>
<dbReference type="PANTHER" id="PTHR23221">
    <property type="entry name" value="GLYCOSYLPHOSPHATIDYLINOSITOL PHOSPHOLIPASE D"/>
    <property type="match status" value="1"/>
</dbReference>
<dbReference type="GO" id="GO:0008305">
    <property type="term" value="C:integrin complex"/>
    <property type="evidence" value="ECO:0007669"/>
    <property type="project" value="InterPro"/>
</dbReference>
<dbReference type="GO" id="GO:0007155">
    <property type="term" value="P:cell adhesion"/>
    <property type="evidence" value="ECO:0007669"/>
    <property type="project" value="InterPro"/>
</dbReference>
<evidence type="ECO:0000313" key="6">
    <source>
        <dbReference type="Proteomes" id="UP000241912"/>
    </source>
</evidence>
<gene>
    <name evidence="5" type="ORF">C7H79_16595</name>
</gene>
<keyword evidence="6" id="KW-1185">Reference proteome</keyword>
<keyword evidence="3" id="KW-0378">Hydrolase</keyword>
<comment type="caution">
    <text evidence="5">The sequence shown here is derived from an EMBL/GenBank/DDBJ whole genome shotgun (WGS) entry which is preliminary data.</text>
</comment>
<dbReference type="AlphaFoldDB" id="A0A2P7NR03"/>
<name>A0A2P7NR03_9PROT</name>
<dbReference type="InterPro" id="IPR013517">
    <property type="entry name" value="FG-GAP"/>
</dbReference>
<dbReference type="PRINTS" id="PR01185">
    <property type="entry name" value="INTEGRINA"/>
</dbReference>
<evidence type="ECO:0000256" key="1">
    <source>
        <dbReference type="ARBA" id="ARBA00022729"/>
    </source>
</evidence>
<keyword evidence="1" id="KW-0732">Signal</keyword>
<sequence length="676" mass="68952">MATHSINVADLDGNNGFRLDGMAANNYSGFSVSNAGDVNGDGLDDFIIGAPRADSNGTNSGSSYVVFGKASGFNATMNLSSLNGSNGFRLNGLTADDLLGSSVSNAGDVNGDGLDDLIIGAPRADSNGTNSGSSYVVFGKLTGFSATLDPSTLNGDTGFRVDGESSGGYGDSSGIAVSSAGDINGDGYDDLIIGVSREYNSPNPENPITVEYVVFGKASGFSSVLPASSLDGSKGFRVTVSGEVAQSTSVSSAGDVNGDGIDDLIIGINFERSYRHITDKNDVYIIFGKTSDFDSAFDLASLDGSNGFRLPAPVSNIYDTSGLQVSSAGDINGDGINDLIIGSPSDNTDSYHGGNSYVVFGKDSGFDATLNLLALDGSDGFRMRDEAGIESLGISVSSAGDVNGDGFDDVVVGEIRGRNASDQYSGTSYVVFGKASGFNAILDLSKLDVNDGFRLDGFVAFDRFGTSVSGAGDVNGDGFDDLLVGAPGADPNGESSGSSYVIFGRSSFDDDVDFLGTPGDDNFTGTPAAESFVTGDGNDRMIGRGGADSFDGGTGNDYIRISDATFQLIDGGSGTDTLGLAGSGFNLDLSTVHGKIHGIETISLYGVGDNLLTLTAQDVLDLSDSTDTLKIKGNAGDSVVGLSNGWADGGIHGNFHTYTQGDAVVLVGVDVTTDFA</sequence>
<evidence type="ECO:0000313" key="5">
    <source>
        <dbReference type="EMBL" id="PSJ15880.1"/>
    </source>
</evidence>
<evidence type="ECO:0008006" key="7">
    <source>
        <dbReference type="Google" id="ProtNLM"/>
    </source>
</evidence>
<dbReference type="SMART" id="SM00191">
    <property type="entry name" value="Int_alpha"/>
    <property type="match status" value="7"/>
</dbReference>
<keyword evidence="2" id="KW-0677">Repeat</keyword>
<evidence type="ECO:0000256" key="3">
    <source>
        <dbReference type="ARBA" id="ARBA00022801"/>
    </source>
</evidence>
<dbReference type="RefSeq" id="WP_106708353.1">
    <property type="nucleotide sequence ID" value="NZ_PXXU01000113.1"/>
</dbReference>
<dbReference type="OrthoDB" id="8540490at2"/>
<dbReference type="InterPro" id="IPR013519">
    <property type="entry name" value="Int_alpha_beta-p"/>
</dbReference>
<reference evidence="5 6" key="1">
    <citation type="submission" date="2018-03" db="EMBL/GenBank/DDBJ databases">
        <title>Draft genome of Nitrosomonas supralitoralis APG5.</title>
        <authorList>
            <person name="Urakawa H."/>
            <person name="Lopez J.V."/>
        </authorList>
    </citation>
    <scope>NUCLEOTIDE SEQUENCE [LARGE SCALE GENOMIC DNA]</scope>
    <source>
        <strain evidence="5 6">APG5</strain>
    </source>
</reference>
<dbReference type="Pfam" id="PF00353">
    <property type="entry name" value="HemolysinCabind"/>
    <property type="match status" value="1"/>
</dbReference>
<dbReference type="GO" id="GO:0005509">
    <property type="term" value="F:calcium ion binding"/>
    <property type="evidence" value="ECO:0007669"/>
    <property type="project" value="InterPro"/>
</dbReference>
<proteinExistence type="predicted"/>
<dbReference type="InterPro" id="IPR001343">
    <property type="entry name" value="Hemolysn_Ca-bd"/>
</dbReference>
<keyword evidence="4" id="KW-0325">Glycoprotein</keyword>